<evidence type="ECO:0000313" key="2">
    <source>
        <dbReference type="Proteomes" id="UP001056429"/>
    </source>
</evidence>
<dbReference type="PANTHER" id="PTHR36039:SF2">
    <property type="entry name" value="RNA LIGASE_CYCLIC NUCLEOTIDE PHOSPHODIESTERASE FAMILY PROTEIN"/>
    <property type="match status" value="1"/>
</dbReference>
<dbReference type="EMBL" id="JAGSOJ010000001">
    <property type="protein sequence ID" value="MCM1989111.1"/>
    <property type="molecule type" value="Genomic_DNA"/>
</dbReference>
<dbReference type="PANTHER" id="PTHR36039">
    <property type="match status" value="1"/>
</dbReference>
<keyword evidence="2" id="KW-1185">Reference proteome</keyword>
<dbReference type="Pfam" id="PF13563">
    <property type="entry name" value="2_5_RNA_ligase2"/>
    <property type="match status" value="1"/>
</dbReference>
<dbReference type="SUPFAM" id="SSF55144">
    <property type="entry name" value="LigT-like"/>
    <property type="match status" value="1"/>
</dbReference>
<organism evidence="1 2">
    <name type="scientific">Oceanirhabdus seepicola</name>
    <dbReference type="NCBI Taxonomy" id="2828781"/>
    <lineage>
        <taxon>Bacteria</taxon>
        <taxon>Bacillati</taxon>
        <taxon>Bacillota</taxon>
        <taxon>Clostridia</taxon>
        <taxon>Eubacteriales</taxon>
        <taxon>Clostridiaceae</taxon>
        <taxon>Oceanirhabdus</taxon>
    </lineage>
</organism>
<sequence length="176" mass="20165">MNYSVVFYFDDETDNKITSLIHLIVDNGVNDYLILNKVPPHITIADFDCEDISSVINSLEVYKEKIRQDFVYWASIGLFNPSVLFLAPIVNQFLLKSCEMVNNLIKAVPKAENNSYYIPNQWVPHTTIAAKLSSQEIERAFLVVNDNFKAFGGYVTKLALVQNEPRTDIKVWNLQE</sequence>
<dbReference type="RefSeq" id="WP_250857994.1">
    <property type="nucleotide sequence ID" value="NZ_JAGSOJ010000001.1"/>
</dbReference>
<evidence type="ECO:0000313" key="1">
    <source>
        <dbReference type="EMBL" id="MCM1989111.1"/>
    </source>
</evidence>
<proteinExistence type="predicted"/>
<dbReference type="InterPro" id="IPR009097">
    <property type="entry name" value="Cyclic_Pdiesterase"/>
</dbReference>
<dbReference type="AlphaFoldDB" id="A0A9J6NX74"/>
<dbReference type="Gene3D" id="3.90.1140.10">
    <property type="entry name" value="Cyclic phosphodiesterase"/>
    <property type="match status" value="1"/>
</dbReference>
<evidence type="ECO:0008006" key="3">
    <source>
        <dbReference type="Google" id="ProtNLM"/>
    </source>
</evidence>
<gene>
    <name evidence="1" type="ORF">KDK92_05115</name>
</gene>
<name>A0A9J6NX74_9CLOT</name>
<comment type="caution">
    <text evidence="1">The sequence shown here is derived from an EMBL/GenBank/DDBJ whole genome shotgun (WGS) entry which is preliminary data.</text>
</comment>
<protein>
    <recommendedName>
        <fullName evidence="3">2'-5' RNA ligase family protein</fullName>
    </recommendedName>
</protein>
<dbReference type="Proteomes" id="UP001056429">
    <property type="component" value="Unassembled WGS sequence"/>
</dbReference>
<reference evidence="1" key="1">
    <citation type="journal article" date="2021" name="mSystems">
        <title>Bacteria and Archaea Synergistically Convert Glycine Betaine to Biogenic Methane in the Formosa Cold Seep of the South China Sea.</title>
        <authorList>
            <person name="Li L."/>
            <person name="Zhang W."/>
            <person name="Zhang S."/>
            <person name="Song L."/>
            <person name="Sun Q."/>
            <person name="Zhang H."/>
            <person name="Xiang H."/>
            <person name="Dong X."/>
        </authorList>
    </citation>
    <scope>NUCLEOTIDE SEQUENCE</scope>
    <source>
        <strain evidence="1">ZWT</strain>
    </source>
</reference>
<accession>A0A9J6NX74</accession>
<reference evidence="1" key="2">
    <citation type="submission" date="2021-04" db="EMBL/GenBank/DDBJ databases">
        <authorList>
            <person name="Dong X."/>
        </authorList>
    </citation>
    <scope>NUCLEOTIDE SEQUENCE</scope>
    <source>
        <strain evidence="1">ZWT</strain>
    </source>
</reference>